<dbReference type="Pfam" id="PF02668">
    <property type="entry name" value="TauD"/>
    <property type="match status" value="1"/>
</dbReference>
<dbReference type="PIRSF" id="PIRSF019543">
    <property type="entry name" value="Clavaminate_syn"/>
    <property type="match status" value="1"/>
</dbReference>
<keyword evidence="7" id="KW-0223">Dioxygenase</keyword>
<gene>
    <name evidence="7" type="ORF">KGA66_18320</name>
</gene>
<dbReference type="EMBL" id="JAGSXH010000067">
    <property type="protein sequence ID" value="MBS2965018.1"/>
    <property type="molecule type" value="Genomic_DNA"/>
</dbReference>
<dbReference type="Proteomes" id="UP000677913">
    <property type="component" value="Unassembled WGS sequence"/>
</dbReference>
<organism evidence="7 8">
    <name type="scientific">Actinocrinis puniceicyclus</name>
    <dbReference type="NCBI Taxonomy" id="977794"/>
    <lineage>
        <taxon>Bacteria</taxon>
        <taxon>Bacillati</taxon>
        <taxon>Actinomycetota</taxon>
        <taxon>Actinomycetes</taxon>
        <taxon>Catenulisporales</taxon>
        <taxon>Actinospicaceae</taxon>
        <taxon>Actinocrinis</taxon>
    </lineage>
</organism>
<dbReference type="InterPro" id="IPR014503">
    <property type="entry name" value="Clavaminate_syn-like"/>
</dbReference>
<evidence type="ECO:0000256" key="2">
    <source>
        <dbReference type="ARBA" id="ARBA00022723"/>
    </source>
</evidence>
<comment type="caution">
    <text evidence="7">The sequence shown here is derived from an EMBL/GenBank/DDBJ whole genome shotgun (WGS) entry which is preliminary data.</text>
</comment>
<name>A0A8J8BD94_9ACTN</name>
<feature type="domain" description="TauD/TfdA-like" evidence="6">
    <location>
        <begin position="134"/>
        <end position="316"/>
    </location>
</feature>
<evidence type="ECO:0000256" key="3">
    <source>
        <dbReference type="ARBA" id="ARBA00023002"/>
    </source>
</evidence>
<evidence type="ECO:0000256" key="1">
    <source>
        <dbReference type="ARBA" id="ARBA00008425"/>
    </source>
</evidence>
<proteinExistence type="inferred from homology"/>
<protein>
    <submittedName>
        <fullName evidence="7">TauD/TfdA family dioxygenase</fullName>
    </submittedName>
</protein>
<dbReference type="RefSeq" id="WP_211469378.1">
    <property type="nucleotide sequence ID" value="NZ_JAGSXH010000067.1"/>
</dbReference>
<dbReference type="NCBIfam" id="NF041363">
    <property type="entry name" value="GntD_guanitoxin"/>
    <property type="match status" value="1"/>
</dbReference>
<feature type="binding site" evidence="5">
    <location>
        <position position="150"/>
    </location>
    <ligand>
        <name>Fe cation</name>
        <dbReference type="ChEBI" id="CHEBI:24875"/>
    </ligand>
</feature>
<evidence type="ECO:0000313" key="8">
    <source>
        <dbReference type="Proteomes" id="UP000677913"/>
    </source>
</evidence>
<evidence type="ECO:0000313" key="7">
    <source>
        <dbReference type="EMBL" id="MBS2965018.1"/>
    </source>
</evidence>
<keyword evidence="4 5" id="KW-0408">Iron</keyword>
<evidence type="ECO:0000259" key="6">
    <source>
        <dbReference type="Pfam" id="PF02668"/>
    </source>
</evidence>
<evidence type="ECO:0000256" key="4">
    <source>
        <dbReference type="ARBA" id="ARBA00023004"/>
    </source>
</evidence>
<evidence type="ECO:0000256" key="5">
    <source>
        <dbReference type="PIRSR" id="PIRSR019543-2"/>
    </source>
</evidence>
<dbReference type="GO" id="GO:0051213">
    <property type="term" value="F:dioxygenase activity"/>
    <property type="evidence" value="ECO:0007669"/>
    <property type="project" value="UniProtKB-KW"/>
</dbReference>
<dbReference type="AlphaFoldDB" id="A0A8J8BD94"/>
<dbReference type="Gene3D" id="3.60.130.10">
    <property type="entry name" value="Clavaminate synthase-like"/>
    <property type="match status" value="1"/>
</dbReference>
<accession>A0A8J8BD94</accession>
<sequence length="337" mass="38112">MRARAYEYELTGAEADELRGLAKTLADAPHDPVHPGFYDHCWTAAGQLPRGLREFLEGLRRGERAAVCVVRGFPADDDALGPTPAHWDAAEPGRPTLELELWLALSGLTLGEPFAWASLQSGRVVQNILPIRGDEKRQNGYGSKAFLEFHTEDGFHPLRCDYLLLMGVRNHDQVPTIVSSVRDLHLTEADRVLLAQERFYILPDDEHVRQLQTHDPDNPALERMRRMRDDPQPMAVLFGDARHPYLRIDRPFMRAVGGDPRAEAALDRLMAELERAQQEVVVGPGTLLVVDNYLAVHGRRSFEVRYDGTDRWLKKLTVSRNLRRGLTFGAADFRIVQ</sequence>
<dbReference type="InterPro" id="IPR053447">
    <property type="entry name" value="Alpha-KG_dependent_hydroxylase"/>
</dbReference>
<dbReference type="GO" id="GO:0005506">
    <property type="term" value="F:iron ion binding"/>
    <property type="evidence" value="ECO:0007669"/>
    <property type="project" value="InterPro"/>
</dbReference>
<keyword evidence="2 5" id="KW-0479">Metal-binding</keyword>
<reference evidence="7" key="1">
    <citation type="submission" date="2021-04" db="EMBL/GenBank/DDBJ databases">
        <title>Genome based classification of Actinospica acidithermotolerans sp. nov., an actinobacterium isolated from an Indonesian hot spring.</title>
        <authorList>
            <person name="Kusuma A.B."/>
            <person name="Putra K.E."/>
            <person name="Nafisah S."/>
            <person name="Loh J."/>
            <person name="Nouioui I."/>
            <person name="Goodfellow M."/>
        </authorList>
    </citation>
    <scope>NUCLEOTIDE SEQUENCE</scope>
    <source>
        <strain evidence="7">DSM 45618</strain>
    </source>
</reference>
<dbReference type="InterPro" id="IPR003819">
    <property type="entry name" value="TauD/TfdA-like"/>
</dbReference>
<dbReference type="InterPro" id="IPR042098">
    <property type="entry name" value="TauD-like_sf"/>
</dbReference>
<comment type="similarity">
    <text evidence="1">Belongs to the clavaminate synthase family.</text>
</comment>
<keyword evidence="3" id="KW-0560">Oxidoreductase</keyword>
<feature type="binding site" evidence="5">
    <location>
        <position position="152"/>
    </location>
    <ligand>
        <name>Fe cation</name>
        <dbReference type="ChEBI" id="CHEBI:24875"/>
    </ligand>
</feature>
<dbReference type="SUPFAM" id="SSF51197">
    <property type="entry name" value="Clavaminate synthase-like"/>
    <property type="match status" value="1"/>
</dbReference>
<keyword evidence="8" id="KW-1185">Reference proteome</keyword>